<dbReference type="AlphaFoldDB" id="A0A9Q0GK48"/>
<accession>A0A9Q0GK48</accession>
<gene>
    <name evidence="1" type="ORF">NE237_014265</name>
</gene>
<comment type="caution">
    <text evidence="1">The sequence shown here is derived from an EMBL/GenBank/DDBJ whole genome shotgun (WGS) entry which is preliminary data.</text>
</comment>
<keyword evidence="2" id="KW-1185">Reference proteome</keyword>
<reference evidence="1" key="1">
    <citation type="journal article" date="2023" name="Plant J.">
        <title>The genome of the king protea, Protea cynaroides.</title>
        <authorList>
            <person name="Chang J."/>
            <person name="Duong T.A."/>
            <person name="Schoeman C."/>
            <person name="Ma X."/>
            <person name="Roodt D."/>
            <person name="Barker N."/>
            <person name="Li Z."/>
            <person name="Van de Peer Y."/>
            <person name="Mizrachi E."/>
        </authorList>
    </citation>
    <scope>NUCLEOTIDE SEQUENCE</scope>
    <source>
        <tissue evidence="1">Young leaves</tissue>
    </source>
</reference>
<organism evidence="1 2">
    <name type="scientific">Protea cynaroides</name>
    <dbReference type="NCBI Taxonomy" id="273540"/>
    <lineage>
        <taxon>Eukaryota</taxon>
        <taxon>Viridiplantae</taxon>
        <taxon>Streptophyta</taxon>
        <taxon>Embryophyta</taxon>
        <taxon>Tracheophyta</taxon>
        <taxon>Spermatophyta</taxon>
        <taxon>Magnoliopsida</taxon>
        <taxon>Proteales</taxon>
        <taxon>Proteaceae</taxon>
        <taxon>Protea</taxon>
    </lineage>
</organism>
<proteinExistence type="predicted"/>
<sequence>MKRRYESKSRHDFSLRALFFSLSFHFFQFCEHLEEILETREEEASKRFRACTCSIINRFSPWKPQLLIRTAHDLHKLYPKVVPSIQISKMNDATVQQGLAFFYNALKSVGDSWTENHKWLTTFGCKKDVKIEDIASQEFENLVEH</sequence>
<name>A0A9Q0GK48_9MAGN</name>
<dbReference type="Proteomes" id="UP001141806">
    <property type="component" value="Unassembled WGS sequence"/>
</dbReference>
<protein>
    <submittedName>
        <fullName evidence="1">Uncharacterized protein</fullName>
    </submittedName>
</protein>
<dbReference type="EMBL" id="JAMYWD010002144">
    <property type="protein sequence ID" value="KAJ4938742.1"/>
    <property type="molecule type" value="Genomic_DNA"/>
</dbReference>
<evidence type="ECO:0000313" key="1">
    <source>
        <dbReference type="EMBL" id="KAJ4938742.1"/>
    </source>
</evidence>
<evidence type="ECO:0000313" key="2">
    <source>
        <dbReference type="Proteomes" id="UP001141806"/>
    </source>
</evidence>